<sequence>MNQLRELERTVAQGLRVLRKEQGLIEGVVYSSSNRRSVGRLVYTSHIPCNGLEEPKSDEDVGICVELWFRKGRTKLIGYGQEPNELSVAAIRRAIAKARRDAVEDKDFVGFLKPKQFPRKNRRQAASGDPRLLSLDEKGEAELLARLSWETIAGAVERIGDYARETRQSAKQIAFILNGDHFIIRERMAMATTNGISDSEETTVCLSSLTAMLEKANAKGSAWAARNSLVGFSAYDIGRQAASSAIDGVGGVRVPGGVYPVIFGPQAVAELFGSLLLPHLTLGMVEFGASMYQGRYGKRIASPLLTLCDDATLPDGPGSKRITCEGFPTKRTLLIDKGKLTGFLSDSRTTNKVLVRRKESTGKLGIDPYRIRRAISPGNGFRFSRGGGRVAGAGVGIHATNLIVDTPKPLSEKRLLNGVKNGIYIGRLWYTYPVGGYASGIISGTAIADCYRIRNGKLAEPIVPNSLRLEDHLGQMMSRITGIGDTRVPTILWASDEITHAPWVAVKDVNFLAINETSTPKTPPTH</sequence>
<dbReference type="Proteomes" id="UP000179069">
    <property type="component" value="Unassembled WGS sequence"/>
</dbReference>
<evidence type="ECO:0000313" key="2">
    <source>
        <dbReference type="EMBL" id="OGY17313.1"/>
    </source>
</evidence>
<dbReference type="SUPFAM" id="SSF111283">
    <property type="entry name" value="Putative modulator of DNA gyrase, PmbA/TldD"/>
    <property type="match status" value="1"/>
</dbReference>
<dbReference type="InterPro" id="IPR045569">
    <property type="entry name" value="Metalloprtase-TldD/E_C"/>
</dbReference>
<dbReference type="GO" id="GO:0006508">
    <property type="term" value="P:proteolysis"/>
    <property type="evidence" value="ECO:0007669"/>
    <property type="project" value="InterPro"/>
</dbReference>
<dbReference type="Gene3D" id="3.30.2290.10">
    <property type="entry name" value="PmbA/TldD superfamily"/>
    <property type="match status" value="1"/>
</dbReference>
<gene>
    <name evidence="2" type="ORF">A2785_00365</name>
</gene>
<dbReference type="InterPro" id="IPR047657">
    <property type="entry name" value="PmbA"/>
</dbReference>
<dbReference type="AlphaFoldDB" id="A0A1G1VPL5"/>
<dbReference type="EMBL" id="MHCI01000003">
    <property type="protein sequence ID" value="OGY17313.1"/>
    <property type="molecule type" value="Genomic_DNA"/>
</dbReference>
<proteinExistence type="predicted"/>
<evidence type="ECO:0000259" key="1">
    <source>
        <dbReference type="Pfam" id="PF19289"/>
    </source>
</evidence>
<dbReference type="InterPro" id="IPR036059">
    <property type="entry name" value="TldD/PmbA_sf"/>
</dbReference>
<dbReference type="InterPro" id="IPR035068">
    <property type="entry name" value="TldD/PmbA_N"/>
</dbReference>
<organism evidence="2 3">
    <name type="scientific">Candidatus Chisholmbacteria bacterium RIFCSPHIGHO2_01_FULL_49_18</name>
    <dbReference type="NCBI Taxonomy" id="1797590"/>
    <lineage>
        <taxon>Bacteria</taxon>
        <taxon>Candidatus Chisholmiibacteriota</taxon>
    </lineage>
</organism>
<reference evidence="2 3" key="1">
    <citation type="journal article" date="2016" name="Nat. Commun.">
        <title>Thousands of microbial genomes shed light on interconnected biogeochemical processes in an aquifer system.</title>
        <authorList>
            <person name="Anantharaman K."/>
            <person name="Brown C.T."/>
            <person name="Hug L.A."/>
            <person name="Sharon I."/>
            <person name="Castelle C.J."/>
            <person name="Probst A.J."/>
            <person name="Thomas B.C."/>
            <person name="Singh A."/>
            <person name="Wilkins M.J."/>
            <person name="Karaoz U."/>
            <person name="Brodie E.L."/>
            <person name="Williams K.H."/>
            <person name="Hubbard S.S."/>
            <person name="Banfield J.F."/>
        </authorList>
    </citation>
    <scope>NUCLEOTIDE SEQUENCE [LARGE SCALE GENOMIC DNA]</scope>
</reference>
<dbReference type="PANTHER" id="PTHR43421">
    <property type="entry name" value="METALLOPROTEASE PMBA"/>
    <property type="match status" value="1"/>
</dbReference>
<feature type="domain" description="Metalloprotease TldD/E C-terminal" evidence="1">
    <location>
        <begin position="257"/>
        <end position="510"/>
    </location>
</feature>
<dbReference type="PANTHER" id="PTHR43421:SF1">
    <property type="entry name" value="METALLOPROTEASE PMBA"/>
    <property type="match status" value="1"/>
</dbReference>
<evidence type="ECO:0000313" key="3">
    <source>
        <dbReference type="Proteomes" id="UP000179069"/>
    </source>
</evidence>
<protein>
    <recommendedName>
        <fullName evidence="1">Metalloprotease TldD/E C-terminal domain-containing protein</fullName>
    </recommendedName>
</protein>
<accession>A0A1G1VPL5</accession>
<dbReference type="GO" id="GO:0005829">
    <property type="term" value="C:cytosol"/>
    <property type="evidence" value="ECO:0007669"/>
    <property type="project" value="TreeGrafter"/>
</dbReference>
<name>A0A1G1VPL5_9BACT</name>
<dbReference type="GO" id="GO:0008237">
    <property type="term" value="F:metallopeptidase activity"/>
    <property type="evidence" value="ECO:0007669"/>
    <property type="project" value="InterPro"/>
</dbReference>
<dbReference type="Pfam" id="PF19289">
    <property type="entry name" value="PmbA_TldD_3rd"/>
    <property type="match status" value="1"/>
</dbReference>
<comment type="caution">
    <text evidence="2">The sequence shown here is derived from an EMBL/GenBank/DDBJ whole genome shotgun (WGS) entry which is preliminary data.</text>
</comment>